<keyword evidence="6 15" id="KW-0812">Transmembrane</keyword>
<evidence type="ECO:0000256" key="9">
    <source>
        <dbReference type="ARBA" id="ARBA00022968"/>
    </source>
</evidence>
<dbReference type="CDD" id="cd12910">
    <property type="entry name" value="SPRY_SSH4_like"/>
    <property type="match status" value="1"/>
</dbReference>
<evidence type="ECO:0000256" key="8">
    <source>
        <dbReference type="ARBA" id="ARBA00022927"/>
    </source>
</evidence>
<evidence type="ECO:0000256" key="3">
    <source>
        <dbReference type="ARBA" id="ARBA00006990"/>
    </source>
</evidence>
<evidence type="ECO:0000256" key="6">
    <source>
        <dbReference type="ARBA" id="ARBA00022692"/>
    </source>
</evidence>
<dbReference type="InterPro" id="IPR013320">
    <property type="entry name" value="ConA-like_dom_sf"/>
</dbReference>
<organism evidence="18 19">
    <name type="scientific">Cyberlindnera fabianii</name>
    <name type="common">Yeast</name>
    <name type="synonym">Hansenula fabianii</name>
    <dbReference type="NCBI Taxonomy" id="36022"/>
    <lineage>
        <taxon>Eukaryota</taxon>
        <taxon>Fungi</taxon>
        <taxon>Dikarya</taxon>
        <taxon>Ascomycota</taxon>
        <taxon>Saccharomycotina</taxon>
        <taxon>Saccharomycetes</taxon>
        <taxon>Phaffomycetales</taxon>
        <taxon>Phaffomycetaceae</taxon>
        <taxon>Cyberlindnera</taxon>
    </lineage>
</organism>
<keyword evidence="7" id="KW-0967">Endosome</keyword>
<evidence type="ECO:0000256" key="13">
    <source>
        <dbReference type="ARBA" id="ARBA00025244"/>
    </source>
</evidence>
<feature type="domain" description="B30.2/SPRY" evidence="17">
    <location>
        <begin position="125"/>
        <end position="318"/>
    </location>
</feature>
<dbReference type="InterPro" id="IPR043136">
    <property type="entry name" value="B30.2/SPRY_sf"/>
</dbReference>
<dbReference type="InterPro" id="IPR001870">
    <property type="entry name" value="B30.2/SPRY"/>
</dbReference>
<comment type="subcellular location">
    <subcellularLocation>
        <location evidence="2">Endosome membrane</location>
        <topology evidence="2">Single-pass type II membrane protein</topology>
    </subcellularLocation>
    <subcellularLocation>
        <location evidence="1">Vacuole membrane</location>
        <topology evidence="1">Single-pass type II membrane protein</topology>
    </subcellularLocation>
</comment>
<evidence type="ECO:0000256" key="15">
    <source>
        <dbReference type="SAM" id="Phobius"/>
    </source>
</evidence>
<dbReference type="OMA" id="ANIKKWG"/>
<keyword evidence="19" id="KW-1185">Reference proteome</keyword>
<dbReference type="InterPro" id="IPR050618">
    <property type="entry name" value="Ubq-SigPath_Reg"/>
</dbReference>
<dbReference type="InterPro" id="IPR035780">
    <property type="entry name" value="SPRY_Ssh4-like"/>
</dbReference>
<dbReference type="PROSITE" id="PS50188">
    <property type="entry name" value="B302_SPRY"/>
    <property type="match status" value="1"/>
</dbReference>
<evidence type="ECO:0000256" key="2">
    <source>
        <dbReference type="ARBA" id="ARBA00004639"/>
    </source>
</evidence>
<dbReference type="Pfam" id="PF00622">
    <property type="entry name" value="SPRY"/>
    <property type="match status" value="1"/>
</dbReference>
<keyword evidence="9" id="KW-0735">Signal-anchor</keyword>
<evidence type="ECO:0000313" key="19">
    <source>
        <dbReference type="Proteomes" id="UP000189513"/>
    </source>
</evidence>
<keyword evidence="4" id="KW-0813">Transport</keyword>
<dbReference type="Proteomes" id="UP000189513">
    <property type="component" value="Unassembled WGS sequence"/>
</dbReference>
<feature type="chain" id="PRO_5013070164" evidence="16">
    <location>
        <begin position="19"/>
        <end position="449"/>
    </location>
</feature>
<dbReference type="SMART" id="SM00449">
    <property type="entry name" value="SPRY"/>
    <property type="match status" value="1"/>
</dbReference>
<dbReference type="GO" id="GO:0015031">
    <property type="term" value="P:protein transport"/>
    <property type="evidence" value="ECO:0007669"/>
    <property type="project" value="UniProtKB-KW"/>
</dbReference>
<proteinExistence type="inferred from homology"/>
<dbReference type="Gene3D" id="2.60.120.920">
    <property type="match status" value="1"/>
</dbReference>
<dbReference type="STRING" id="36022.A0A1V2L8B7"/>
<protein>
    <submittedName>
        <fullName evidence="18">Protein EAR1</fullName>
    </submittedName>
</protein>
<evidence type="ECO:0000256" key="7">
    <source>
        <dbReference type="ARBA" id="ARBA00022753"/>
    </source>
</evidence>
<dbReference type="GO" id="GO:0010008">
    <property type="term" value="C:endosome membrane"/>
    <property type="evidence" value="ECO:0007669"/>
    <property type="project" value="UniProtKB-SubCell"/>
</dbReference>
<feature type="signal peptide" evidence="16">
    <location>
        <begin position="1"/>
        <end position="18"/>
    </location>
</feature>
<evidence type="ECO:0000256" key="12">
    <source>
        <dbReference type="ARBA" id="ARBA00023180"/>
    </source>
</evidence>
<keyword evidence="16" id="KW-0732">Signal</keyword>
<dbReference type="PANTHER" id="PTHR12864">
    <property type="entry name" value="RAN BINDING PROTEIN 9-RELATED"/>
    <property type="match status" value="1"/>
</dbReference>
<keyword evidence="5" id="KW-0926">Vacuole</keyword>
<keyword evidence="10 15" id="KW-1133">Transmembrane helix</keyword>
<evidence type="ECO:0000256" key="16">
    <source>
        <dbReference type="SAM" id="SignalP"/>
    </source>
</evidence>
<accession>A0A1V2L8B7</accession>
<dbReference type="FunFam" id="2.60.120.920:FF:000065">
    <property type="entry name" value="Ear1p"/>
    <property type="match status" value="1"/>
</dbReference>
<evidence type="ECO:0000313" key="18">
    <source>
        <dbReference type="EMBL" id="ONH67990.1"/>
    </source>
</evidence>
<sequence length="449" mass="50070">MPWLVISLLVAVVGQVGAVPVSSDFRVTAAAELAPAADEDASTLAVVIMLTVILGLFLLGVAGVLTYTLISICIGRRRVKLENTIPGSLDDEFEIEERLSELSPNEQNLYRSGQDFIKQHPPFNDPLSLSSHLIIQEKGVEAWEFIPDPNLPSDAVYINDKTEINFNSFDYQCSIQTNLPIPKVNDVYYFETKIFRLDSPNDTTVSVGLSTKPYPYFRLPGRHLYSVAYDSNGSRRVNNSFKLPKSESSAFPKLQQGDVVGVGYRVRSGTIFFTRNGKKVSEKSIGGHIKGMRMNNLFPTIGSNNPCSVHVNLGQYGYVFIEANIKKWGYALKEGTRPPLPDYNSSSQDLLIESSNEDDDEVINPPDFYENAGYESSSYSLQDNITLNTLPAQPPTYEEDEQHESDNTNLLTELEHNTVLNQLLDDADTAEENDYEARLIDDRDESPES</sequence>
<keyword evidence="11 15" id="KW-0472">Membrane</keyword>
<feature type="compositionally biased region" description="Acidic residues" evidence="14">
    <location>
        <begin position="425"/>
        <end position="434"/>
    </location>
</feature>
<keyword evidence="12" id="KW-0325">Glycoprotein</keyword>
<feature type="region of interest" description="Disordered" evidence="14">
    <location>
        <begin position="425"/>
        <end position="449"/>
    </location>
</feature>
<evidence type="ECO:0000256" key="11">
    <source>
        <dbReference type="ARBA" id="ARBA00023136"/>
    </source>
</evidence>
<name>A0A1V2L8B7_CYBFA</name>
<keyword evidence="8" id="KW-0653">Protein transport</keyword>
<dbReference type="SUPFAM" id="SSF49899">
    <property type="entry name" value="Concanavalin A-like lectins/glucanases"/>
    <property type="match status" value="1"/>
</dbReference>
<evidence type="ECO:0000256" key="4">
    <source>
        <dbReference type="ARBA" id="ARBA00022448"/>
    </source>
</evidence>
<evidence type="ECO:0000256" key="5">
    <source>
        <dbReference type="ARBA" id="ARBA00022554"/>
    </source>
</evidence>
<dbReference type="AlphaFoldDB" id="A0A1V2L8B7"/>
<evidence type="ECO:0000256" key="14">
    <source>
        <dbReference type="SAM" id="MobiDB-lite"/>
    </source>
</evidence>
<evidence type="ECO:0000256" key="1">
    <source>
        <dbReference type="ARBA" id="ARBA00004576"/>
    </source>
</evidence>
<gene>
    <name evidence="18" type="ORF">BON22_2229</name>
</gene>
<comment type="function">
    <text evidence="13">Components of the endosome-vacuole trafficking pathway that regulates nutrient transport. May be involved in processes which determine whether plasma membrane proteins are degraded or routed to the plasma membrane.</text>
</comment>
<dbReference type="GO" id="GO:0005774">
    <property type="term" value="C:vacuolar membrane"/>
    <property type="evidence" value="ECO:0007669"/>
    <property type="project" value="UniProtKB-SubCell"/>
</dbReference>
<comment type="similarity">
    <text evidence="3">Belongs to the SSH4 family.</text>
</comment>
<dbReference type="EMBL" id="MPUK01000003">
    <property type="protein sequence ID" value="ONH67990.1"/>
    <property type="molecule type" value="Genomic_DNA"/>
</dbReference>
<dbReference type="InterPro" id="IPR003877">
    <property type="entry name" value="SPRY_dom"/>
</dbReference>
<reference evidence="19" key="1">
    <citation type="journal article" date="2017" name="Genome Announc.">
        <title>Genome sequences of Cyberlindnera fabianii 65, Pichia kudriavzevii 129, and Saccharomyces cerevisiae 131 isolated from fermented masau fruits in Zimbabwe.</title>
        <authorList>
            <person name="van Rijswijck I.M.H."/>
            <person name="Derks M.F.L."/>
            <person name="Abee T."/>
            <person name="de Ridder D."/>
            <person name="Smid E.J."/>
        </authorList>
    </citation>
    <scope>NUCLEOTIDE SEQUENCE [LARGE SCALE GENOMIC DNA]</scope>
    <source>
        <strain evidence="19">65</strain>
    </source>
</reference>
<dbReference type="VEuPathDB" id="FungiDB:BON22_2229"/>
<comment type="caution">
    <text evidence="18">The sequence shown here is derived from an EMBL/GenBank/DDBJ whole genome shotgun (WGS) entry which is preliminary data.</text>
</comment>
<evidence type="ECO:0000259" key="17">
    <source>
        <dbReference type="PROSITE" id="PS50188"/>
    </source>
</evidence>
<feature type="transmembrane region" description="Helical" evidence="15">
    <location>
        <begin position="42"/>
        <end position="70"/>
    </location>
</feature>
<evidence type="ECO:0000256" key="10">
    <source>
        <dbReference type="ARBA" id="ARBA00022989"/>
    </source>
</evidence>